<evidence type="ECO:0000313" key="3">
    <source>
        <dbReference type="Proteomes" id="UP000202440"/>
    </source>
</evidence>
<reference evidence="2 3" key="1">
    <citation type="submission" date="2017-07" db="EMBL/GenBank/DDBJ databases">
        <title>Annotated genome sequence of Bacterioplanes sanyensis isolated from Red Sea.</title>
        <authorList>
            <person name="Rehman Z.U."/>
        </authorList>
    </citation>
    <scope>NUCLEOTIDE SEQUENCE [LARGE SCALE GENOMIC DNA]</scope>
    <source>
        <strain evidence="2 3">NV9</strain>
    </source>
</reference>
<organism evidence="2 3">
    <name type="scientific">Bacterioplanes sanyensis</name>
    <dbReference type="NCBI Taxonomy" id="1249553"/>
    <lineage>
        <taxon>Bacteria</taxon>
        <taxon>Pseudomonadati</taxon>
        <taxon>Pseudomonadota</taxon>
        <taxon>Gammaproteobacteria</taxon>
        <taxon>Oceanospirillales</taxon>
        <taxon>Oceanospirillaceae</taxon>
        <taxon>Bacterioplanes</taxon>
    </lineage>
</organism>
<feature type="transmembrane region" description="Helical" evidence="1">
    <location>
        <begin position="12"/>
        <end position="32"/>
    </location>
</feature>
<keyword evidence="1" id="KW-1133">Transmembrane helix</keyword>
<evidence type="ECO:0000313" key="2">
    <source>
        <dbReference type="EMBL" id="ASP37341.1"/>
    </source>
</evidence>
<sequence>MVKQLQQTIKQLFKLSFLSILLVTSGCGTMVFHQDLPDNYRPGNYESEKWHDTTIDGMVEISEPVNLYQECRGKPWANIEIEYTFTNGLVAFAGNSVLTWAVPALSFISPYTPWAYQVQCGAYSAPGA</sequence>
<dbReference type="AlphaFoldDB" id="A0A222FFZ9"/>
<keyword evidence="1" id="KW-0472">Membrane</keyword>
<protein>
    <recommendedName>
        <fullName evidence="4">Lipoprotein</fullName>
    </recommendedName>
</protein>
<dbReference type="EMBL" id="CP022530">
    <property type="protein sequence ID" value="ASP37341.1"/>
    <property type="molecule type" value="Genomic_DNA"/>
</dbReference>
<keyword evidence="3" id="KW-1185">Reference proteome</keyword>
<evidence type="ECO:0000256" key="1">
    <source>
        <dbReference type="SAM" id="Phobius"/>
    </source>
</evidence>
<evidence type="ECO:0008006" key="4">
    <source>
        <dbReference type="Google" id="ProtNLM"/>
    </source>
</evidence>
<accession>A0A222FFZ9</accession>
<dbReference type="KEGG" id="bsan:CHH28_00975"/>
<keyword evidence="1" id="KW-0812">Transmembrane</keyword>
<dbReference type="PROSITE" id="PS51257">
    <property type="entry name" value="PROKAR_LIPOPROTEIN"/>
    <property type="match status" value="1"/>
</dbReference>
<dbReference type="Proteomes" id="UP000202440">
    <property type="component" value="Chromosome"/>
</dbReference>
<gene>
    <name evidence="2" type="ORF">CHH28_00975</name>
</gene>
<proteinExistence type="predicted"/>
<name>A0A222FFZ9_9GAMM</name>